<dbReference type="PANTHER" id="PTHR13257">
    <property type="entry name" value="NUCLEOPORIN NUP84-RELATED"/>
    <property type="match status" value="1"/>
</dbReference>
<keyword evidence="4" id="KW-0653">Protein transport</keyword>
<dbReference type="Pfam" id="PF10168">
    <property type="entry name" value="Nup88"/>
    <property type="match status" value="1"/>
</dbReference>
<comment type="subcellular location">
    <subcellularLocation>
        <location evidence="1">Nucleus</location>
        <location evidence="1">Nuclear pore complex</location>
    </subcellularLocation>
</comment>
<dbReference type="Proteomes" id="UP001187531">
    <property type="component" value="Unassembled WGS sequence"/>
</dbReference>
<dbReference type="GO" id="GO:0000056">
    <property type="term" value="P:ribosomal small subunit export from nucleus"/>
    <property type="evidence" value="ECO:0007669"/>
    <property type="project" value="InterPro"/>
</dbReference>
<evidence type="ECO:0000313" key="9">
    <source>
        <dbReference type="EMBL" id="KAK2722950.1"/>
    </source>
</evidence>
<sequence length="690" mass="77726">MMLEAQHKLEKLRIFSELEECKDTYAGGNQKLHPFQILGFSTSKCFVWDHSNENILCQVIDQSSENIQTIVLTCPPNFDVTSFELNADCSAAVVYGKDGVIAIEMPDAQFSLRSRPHASSIGAKSSFIGETYFLRDPSLEVMEVKWHPGSPTNSHLSVLTSDSCFRTYDIFNPKKPPVSIGVGRKAGQVRRGIPSPKFLGDTAIAFDFGRPGTNLEALSDDGSSWTFPVYVLFGDGRVYTFRSSVSQMGGNVSVTAEPVFMRDDQYEASFCDILCLPSQPVTLALATTDPTILHCMIFDGDEDEDPQRSDFNESGISAKTELSSKYMHVFERIELSVDVGISDKEETIEDEEFSVRFYSTQGSKFRYFVSHKSGVHGVRLPALIQLDKYQLSGEEPDFSVLRLPSVAEFMMCTQVSGQGPSAPLGLSLVPNLPNRLLAITRDCTAHLLPISLSLQIDVLSEKGNNEELMLFKSEGYALSTNYFMDRIKRMLQKKRTQPLLHLVDGESLDTRALMQLMNHSRETFWNGYIVGITSAAEEVERRSEILRGRLLNMKQELMLLQESKHDLQVKAGLIAEQYEDLKDREEGFEKRLLRIYGILQQFTNESSSAELDMKRKLLVCQSDISRLESRLQMLKHAIGRRKVLPVTRPFLSEAQISITREILQRQSIDIRQVVTRMADLSEKLSVYGNE</sequence>
<dbReference type="GO" id="GO:0006606">
    <property type="term" value="P:protein import into nucleus"/>
    <property type="evidence" value="ECO:0007669"/>
    <property type="project" value="TreeGrafter"/>
</dbReference>
<comment type="caution">
    <text evidence="9">The sequence shown here is derived from an EMBL/GenBank/DDBJ whole genome shotgun (WGS) entry which is preliminary data.</text>
</comment>
<keyword evidence="3" id="KW-0509">mRNA transport</keyword>
<organism evidence="9 10">
    <name type="scientific">Artemia franciscana</name>
    <name type="common">Brine shrimp</name>
    <name type="synonym">Artemia sanfranciscana</name>
    <dbReference type="NCBI Taxonomy" id="6661"/>
    <lineage>
        <taxon>Eukaryota</taxon>
        <taxon>Metazoa</taxon>
        <taxon>Ecdysozoa</taxon>
        <taxon>Arthropoda</taxon>
        <taxon>Crustacea</taxon>
        <taxon>Branchiopoda</taxon>
        <taxon>Anostraca</taxon>
        <taxon>Artemiidae</taxon>
        <taxon>Artemia</taxon>
    </lineage>
</organism>
<dbReference type="EMBL" id="JAVRJZ010000005">
    <property type="protein sequence ID" value="KAK2722950.1"/>
    <property type="molecule type" value="Genomic_DNA"/>
</dbReference>
<dbReference type="PANTHER" id="PTHR13257:SF0">
    <property type="entry name" value="NUCLEAR PORE COMPLEX PROTEIN NUP88"/>
    <property type="match status" value="1"/>
</dbReference>
<evidence type="ECO:0000256" key="2">
    <source>
        <dbReference type="ARBA" id="ARBA00022448"/>
    </source>
</evidence>
<keyword evidence="6" id="KW-0906">Nuclear pore complex</keyword>
<keyword evidence="8" id="KW-0175">Coiled coil</keyword>
<keyword evidence="10" id="KW-1185">Reference proteome</keyword>
<evidence type="ECO:0008006" key="11">
    <source>
        <dbReference type="Google" id="ProtNLM"/>
    </source>
</evidence>
<evidence type="ECO:0000313" key="10">
    <source>
        <dbReference type="Proteomes" id="UP001187531"/>
    </source>
</evidence>
<accession>A0AA88I2W5</accession>
<name>A0AA88I2W5_ARTSF</name>
<reference evidence="9" key="1">
    <citation type="submission" date="2023-07" db="EMBL/GenBank/DDBJ databases">
        <title>Chromosome-level genome assembly of Artemia franciscana.</title>
        <authorList>
            <person name="Jo E."/>
        </authorList>
    </citation>
    <scope>NUCLEOTIDE SEQUENCE</scope>
    <source>
        <tissue evidence="9">Whole body</tissue>
    </source>
</reference>
<dbReference type="GO" id="GO:0005643">
    <property type="term" value="C:nuclear pore"/>
    <property type="evidence" value="ECO:0007669"/>
    <property type="project" value="UniProtKB-SubCell"/>
</dbReference>
<evidence type="ECO:0000256" key="4">
    <source>
        <dbReference type="ARBA" id="ARBA00022927"/>
    </source>
</evidence>
<evidence type="ECO:0000256" key="8">
    <source>
        <dbReference type="SAM" id="Coils"/>
    </source>
</evidence>
<keyword evidence="5" id="KW-0811">Translocation</keyword>
<keyword evidence="2" id="KW-0813">Transport</keyword>
<dbReference type="EMBL" id="JAVRJZ010000005">
    <property type="protein sequence ID" value="KAK2722952.1"/>
    <property type="molecule type" value="Genomic_DNA"/>
</dbReference>
<protein>
    <recommendedName>
        <fullName evidence="11">Nuclear pore complex protein Nup88</fullName>
    </recommendedName>
</protein>
<feature type="coiled-coil region" evidence="8">
    <location>
        <begin position="536"/>
        <end position="570"/>
    </location>
</feature>
<dbReference type="GO" id="GO:0000055">
    <property type="term" value="P:ribosomal large subunit export from nucleus"/>
    <property type="evidence" value="ECO:0007669"/>
    <property type="project" value="InterPro"/>
</dbReference>
<dbReference type="InterPro" id="IPR019321">
    <property type="entry name" value="Nucleoporin_Nup88"/>
</dbReference>
<dbReference type="AlphaFoldDB" id="A0AA88I2W5"/>
<dbReference type="GO" id="GO:0006406">
    <property type="term" value="P:mRNA export from nucleus"/>
    <property type="evidence" value="ECO:0007669"/>
    <property type="project" value="TreeGrafter"/>
</dbReference>
<dbReference type="InterPro" id="IPR037700">
    <property type="entry name" value="NUP88/NUP82"/>
</dbReference>
<evidence type="ECO:0000256" key="6">
    <source>
        <dbReference type="ARBA" id="ARBA00023132"/>
    </source>
</evidence>
<keyword evidence="7" id="KW-0539">Nucleus</keyword>
<evidence type="ECO:0000256" key="5">
    <source>
        <dbReference type="ARBA" id="ARBA00023010"/>
    </source>
</evidence>
<evidence type="ECO:0000256" key="3">
    <source>
        <dbReference type="ARBA" id="ARBA00022816"/>
    </source>
</evidence>
<gene>
    <name evidence="9" type="ORF">QYM36_003219</name>
</gene>
<proteinExistence type="predicted"/>
<evidence type="ECO:0000256" key="1">
    <source>
        <dbReference type="ARBA" id="ARBA00004567"/>
    </source>
</evidence>
<dbReference type="GO" id="GO:0017056">
    <property type="term" value="F:structural constituent of nuclear pore"/>
    <property type="evidence" value="ECO:0007669"/>
    <property type="project" value="InterPro"/>
</dbReference>
<evidence type="ECO:0000256" key="7">
    <source>
        <dbReference type="ARBA" id="ARBA00023242"/>
    </source>
</evidence>